<evidence type="ECO:0008006" key="4">
    <source>
        <dbReference type="Google" id="ProtNLM"/>
    </source>
</evidence>
<name>A0ABQ3AXM7_9GAMM</name>
<organism evidence="2 3">
    <name type="scientific">Cellvibrio zantedeschiae</name>
    <dbReference type="NCBI Taxonomy" id="1237077"/>
    <lineage>
        <taxon>Bacteria</taxon>
        <taxon>Pseudomonadati</taxon>
        <taxon>Pseudomonadota</taxon>
        <taxon>Gammaproteobacteria</taxon>
        <taxon>Cellvibrionales</taxon>
        <taxon>Cellvibrionaceae</taxon>
        <taxon>Cellvibrio</taxon>
    </lineage>
</organism>
<keyword evidence="1" id="KW-0732">Signal</keyword>
<feature type="signal peptide" evidence="1">
    <location>
        <begin position="1"/>
        <end position="21"/>
    </location>
</feature>
<dbReference type="Proteomes" id="UP000619761">
    <property type="component" value="Unassembled WGS sequence"/>
</dbReference>
<dbReference type="Pfam" id="PF11006">
    <property type="entry name" value="DUF2845"/>
    <property type="match status" value="1"/>
</dbReference>
<proteinExistence type="predicted"/>
<dbReference type="RefSeq" id="WP_189416889.1">
    <property type="nucleotide sequence ID" value="NZ_BMYZ01000001.1"/>
</dbReference>
<dbReference type="EMBL" id="BMYZ01000001">
    <property type="protein sequence ID" value="GGY70047.1"/>
    <property type="molecule type" value="Genomic_DNA"/>
</dbReference>
<gene>
    <name evidence="2" type="ORF">GCM10011613_13050</name>
</gene>
<evidence type="ECO:0000313" key="3">
    <source>
        <dbReference type="Proteomes" id="UP000619761"/>
    </source>
</evidence>
<dbReference type="InterPro" id="IPR021268">
    <property type="entry name" value="DUF2845"/>
</dbReference>
<sequence length="110" mass="12645">MKVISGFAVCFALLLSHVVKAESLRCNGDIVEVGDAKVDVYRKCGEPVLKDSYCERTPIKIKQSNGNYDLIERCENIDVWTYNPGKGQFWTNLYFSQGRLREMRYGDRVE</sequence>
<keyword evidence="3" id="KW-1185">Reference proteome</keyword>
<evidence type="ECO:0000313" key="2">
    <source>
        <dbReference type="EMBL" id="GGY70047.1"/>
    </source>
</evidence>
<reference evidence="3" key="1">
    <citation type="journal article" date="2019" name="Int. J. Syst. Evol. Microbiol.">
        <title>The Global Catalogue of Microorganisms (GCM) 10K type strain sequencing project: providing services to taxonomists for standard genome sequencing and annotation.</title>
        <authorList>
            <consortium name="The Broad Institute Genomics Platform"/>
            <consortium name="The Broad Institute Genome Sequencing Center for Infectious Disease"/>
            <person name="Wu L."/>
            <person name="Ma J."/>
        </authorList>
    </citation>
    <scope>NUCLEOTIDE SEQUENCE [LARGE SCALE GENOMIC DNA]</scope>
    <source>
        <strain evidence="3">KCTC 32239</strain>
    </source>
</reference>
<protein>
    <recommendedName>
        <fullName evidence="4">DUF2845 domain-containing protein</fullName>
    </recommendedName>
</protein>
<accession>A0ABQ3AXM7</accession>
<comment type="caution">
    <text evidence="2">The sequence shown here is derived from an EMBL/GenBank/DDBJ whole genome shotgun (WGS) entry which is preliminary data.</text>
</comment>
<evidence type="ECO:0000256" key="1">
    <source>
        <dbReference type="SAM" id="SignalP"/>
    </source>
</evidence>
<feature type="chain" id="PRO_5046180446" description="DUF2845 domain-containing protein" evidence="1">
    <location>
        <begin position="22"/>
        <end position="110"/>
    </location>
</feature>